<gene>
    <name evidence="10" type="ORF">BC781_104249</name>
</gene>
<keyword evidence="11" id="KW-1185">Reference proteome</keyword>
<evidence type="ECO:0000256" key="6">
    <source>
        <dbReference type="ARBA" id="ARBA00023136"/>
    </source>
</evidence>
<keyword evidence="6 8" id="KW-0472">Membrane</keyword>
<dbReference type="GO" id="GO:0044718">
    <property type="term" value="P:siderophore transmembrane transport"/>
    <property type="evidence" value="ECO:0007669"/>
    <property type="project" value="TreeGrafter"/>
</dbReference>
<dbReference type="GO" id="GO:0015344">
    <property type="term" value="F:siderophore uptake transmembrane transporter activity"/>
    <property type="evidence" value="ECO:0007669"/>
    <property type="project" value="TreeGrafter"/>
</dbReference>
<dbReference type="Pfam" id="PF13715">
    <property type="entry name" value="CarbopepD_reg_2"/>
    <property type="match status" value="1"/>
</dbReference>
<dbReference type="NCBIfam" id="TIGR04057">
    <property type="entry name" value="SusC_RagA_signa"/>
    <property type="match status" value="1"/>
</dbReference>
<evidence type="ECO:0000313" key="11">
    <source>
        <dbReference type="Proteomes" id="UP000245535"/>
    </source>
</evidence>
<proteinExistence type="inferred from homology"/>
<dbReference type="InterPro" id="IPR039426">
    <property type="entry name" value="TonB-dep_rcpt-like"/>
</dbReference>
<evidence type="ECO:0000256" key="3">
    <source>
        <dbReference type="ARBA" id="ARBA00022452"/>
    </source>
</evidence>
<dbReference type="InterPro" id="IPR023996">
    <property type="entry name" value="TonB-dep_OMP_SusC/RagA"/>
</dbReference>
<sequence length="1055" mass="115523">MGVFSMALGQERQVTGTVTDVSGEPLPGVSVLVVGTTTGSITSFEGTYTLKLPEEAISLEFRSVGYKTQQITIGTKTKVDVTLEEDAEQLEEVVVTALGFTKSEKSIGYASTTVSGDDIALSQAVNPMSSLQGKVAGLQITGAADPGSSQNIMIRGANSFGNSQPLIVIDGVPLVNEQNNSGDNLNAYVDFGSGLNALNPDDIESQTILKGAAATALYGSRAANGAIIIVTKSGKNSGGKMRVTYNGNVSVSSIGRIPSRQNEFGQGWSGLHALDENGNWGPRYDGQLRPWGNVVDGQQQVAPFAFQESRYNDYFDLGINYKNAISASGGNENTNYFVSFSQTSQDGIFPEDVDTYKRSTISARGSHKVDRFTVSSSVNFSTEKTRSVPTGQGASAYNSIFEIAENLSIVDLKDYNSKFNNLDNYFTPYGINPYYSLFENGAEQEKHKLFGKVEMSYNLRDNLSVKYRFGGDVESSTEEYWTAKIKFTPGAPNEGSSAETDGNYRMVTKSRYEVNHDAFLNFNPTISDDFTLSAIVGTNINDRFYTRLTGEVQALDVDGFYNLGNGLADALASQYQRRRRLIGAFATVDMSYKNYLFLNVVARNDWSSTLPKENNSFFYPGATLGFVFTDFLEEKNVMGTDFLNFGKLRVAYGMTGNDAAPYQVNPAFVTGNVYMPGYSNVDNLTLPLGGVNSYMVSNQLGSLDLQPELTKELEFGIDLRFFNERFNIDASYYDRTTEGMIAVLPLDPTTGYTSQIANLADVNNKGIELMLDMTPIKTNDLSLNFVYTFTKNESEVLEVPTSEVFLSGFGGAGIYAVPGMPMGVFKTSRARTVMLDAEGREVSEGGTLHTVVDGNGNVLPTTEEEFTNKDVNEDFAMGLKSTLTYKGFSIGATLDWRHGGHMYSRTKDYMHWTGSAVESTYNDRNPFIVPNSVVDNGNGTYSENTTPVTANTFHNFYNDYGAFESSEYAIIDRSFLKLREVVLSYNVPSKVVQKYGMQALRLGFNVGNILLWTPADNPYIDPEATSFGSNVGARFGEFMSNPPRESYTFSLSATF</sequence>
<dbReference type="Pfam" id="PF07715">
    <property type="entry name" value="Plug"/>
    <property type="match status" value="1"/>
</dbReference>
<keyword evidence="2 8" id="KW-0813">Transport</keyword>
<feature type="domain" description="TonB-dependent receptor plug" evidence="9">
    <location>
        <begin position="106"/>
        <end position="226"/>
    </location>
</feature>
<evidence type="ECO:0000259" key="9">
    <source>
        <dbReference type="Pfam" id="PF07715"/>
    </source>
</evidence>
<dbReference type="AlphaFoldDB" id="A0A315ZWB6"/>
<evidence type="ECO:0000256" key="7">
    <source>
        <dbReference type="ARBA" id="ARBA00023237"/>
    </source>
</evidence>
<keyword evidence="7 8" id="KW-0998">Cell outer membrane</keyword>
<evidence type="ECO:0000313" key="10">
    <source>
        <dbReference type="EMBL" id="PWJ40983.1"/>
    </source>
</evidence>
<protein>
    <submittedName>
        <fullName evidence="10">TonB-linked SusC/RagA family outer membrane protein</fullName>
    </submittedName>
</protein>
<dbReference type="Gene3D" id="2.170.130.10">
    <property type="entry name" value="TonB-dependent receptor, plug domain"/>
    <property type="match status" value="1"/>
</dbReference>
<dbReference type="GO" id="GO:0009279">
    <property type="term" value="C:cell outer membrane"/>
    <property type="evidence" value="ECO:0007669"/>
    <property type="project" value="UniProtKB-SubCell"/>
</dbReference>
<dbReference type="PANTHER" id="PTHR30069">
    <property type="entry name" value="TONB-DEPENDENT OUTER MEMBRANE RECEPTOR"/>
    <property type="match status" value="1"/>
</dbReference>
<dbReference type="InterPro" id="IPR012910">
    <property type="entry name" value="Plug_dom"/>
</dbReference>
<dbReference type="SUPFAM" id="SSF56935">
    <property type="entry name" value="Porins"/>
    <property type="match status" value="1"/>
</dbReference>
<dbReference type="InterPro" id="IPR008969">
    <property type="entry name" value="CarboxyPept-like_regulatory"/>
</dbReference>
<dbReference type="Gene3D" id="2.60.40.1120">
    <property type="entry name" value="Carboxypeptidase-like, regulatory domain"/>
    <property type="match status" value="1"/>
</dbReference>
<evidence type="ECO:0000256" key="2">
    <source>
        <dbReference type="ARBA" id="ARBA00022448"/>
    </source>
</evidence>
<dbReference type="InterPro" id="IPR023997">
    <property type="entry name" value="TonB-dep_OMP_SusC/RagA_CS"/>
</dbReference>
<comment type="caution">
    <text evidence="10">The sequence shown here is derived from an EMBL/GenBank/DDBJ whole genome shotgun (WGS) entry which is preliminary data.</text>
</comment>
<comment type="similarity">
    <text evidence="8">Belongs to the TonB-dependent receptor family.</text>
</comment>
<dbReference type="PANTHER" id="PTHR30069:SF29">
    <property type="entry name" value="HEMOGLOBIN AND HEMOGLOBIN-HAPTOGLOBIN-BINDING PROTEIN 1-RELATED"/>
    <property type="match status" value="1"/>
</dbReference>
<dbReference type="NCBIfam" id="TIGR04056">
    <property type="entry name" value="OMP_RagA_SusC"/>
    <property type="match status" value="1"/>
</dbReference>
<dbReference type="Gene3D" id="2.40.170.20">
    <property type="entry name" value="TonB-dependent receptor, beta-barrel domain"/>
    <property type="match status" value="1"/>
</dbReference>
<dbReference type="Proteomes" id="UP000245535">
    <property type="component" value="Unassembled WGS sequence"/>
</dbReference>
<name>A0A315ZWB6_SEDFL</name>
<dbReference type="EMBL" id="QGDO01000004">
    <property type="protein sequence ID" value="PWJ40983.1"/>
    <property type="molecule type" value="Genomic_DNA"/>
</dbReference>
<dbReference type="PROSITE" id="PS52016">
    <property type="entry name" value="TONB_DEPENDENT_REC_3"/>
    <property type="match status" value="1"/>
</dbReference>
<dbReference type="SUPFAM" id="SSF49464">
    <property type="entry name" value="Carboxypeptidase regulatory domain-like"/>
    <property type="match status" value="1"/>
</dbReference>
<organism evidence="10 11">
    <name type="scientific">Sediminitomix flava</name>
    <dbReference type="NCBI Taxonomy" id="379075"/>
    <lineage>
        <taxon>Bacteria</taxon>
        <taxon>Pseudomonadati</taxon>
        <taxon>Bacteroidota</taxon>
        <taxon>Cytophagia</taxon>
        <taxon>Cytophagales</taxon>
        <taxon>Flammeovirgaceae</taxon>
        <taxon>Sediminitomix</taxon>
    </lineage>
</organism>
<evidence type="ECO:0000256" key="8">
    <source>
        <dbReference type="PROSITE-ProRule" id="PRU01360"/>
    </source>
</evidence>
<comment type="subcellular location">
    <subcellularLocation>
        <location evidence="1 8">Cell outer membrane</location>
        <topology evidence="1 8">Multi-pass membrane protein</topology>
    </subcellularLocation>
</comment>
<keyword evidence="5" id="KW-0732">Signal</keyword>
<evidence type="ECO:0000256" key="1">
    <source>
        <dbReference type="ARBA" id="ARBA00004571"/>
    </source>
</evidence>
<evidence type="ECO:0000256" key="5">
    <source>
        <dbReference type="ARBA" id="ARBA00022729"/>
    </source>
</evidence>
<reference evidence="10 11" key="1">
    <citation type="submission" date="2018-03" db="EMBL/GenBank/DDBJ databases">
        <title>Genomic Encyclopedia of Archaeal and Bacterial Type Strains, Phase II (KMG-II): from individual species to whole genera.</title>
        <authorList>
            <person name="Goeker M."/>
        </authorList>
    </citation>
    <scope>NUCLEOTIDE SEQUENCE [LARGE SCALE GENOMIC DNA]</scope>
    <source>
        <strain evidence="10 11">DSM 28229</strain>
    </source>
</reference>
<dbReference type="InterPro" id="IPR036942">
    <property type="entry name" value="Beta-barrel_TonB_sf"/>
</dbReference>
<evidence type="ECO:0000256" key="4">
    <source>
        <dbReference type="ARBA" id="ARBA00022692"/>
    </source>
</evidence>
<dbReference type="InterPro" id="IPR037066">
    <property type="entry name" value="Plug_dom_sf"/>
</dbReference>
<keyword evidence="4 8" id="KW-0812">Transmembrane</keyword>
<keyword evidence="3 8" id="KW-1134">Transmembrane beta strand</keyword>
<accession>A0A315ZWB6</accession>